<dbReference type="SUPFAM" id="SSF51905">
    <property type="entry name" value="FAD/NAD(P)-binding domain"/>
    <property type="match status" value="1"/>
</dbReference>
<dbReference type="PIRSF" id="PIRSF011396">
    <property type="entry name" value="Trp_halogenase"/>
    <property type="match status" value="1"/>
</dbReference>
<dbReference type="InterPro" id="IPR036188">
    <property type="entry name" value="FAD/NAD-bd_sf"/>
</dbReference>
<protein>
    <submittedName>
        <fullName evidence="1">Tryptophan halogenase family protein</fullName>
    </submittedName>
</protein>
<dbReference type="InterPro" id="IPR033856">
    <property type="entry name" value="Trp_halogen"/>
</dbReference>
<evidence type="ECO:0000313" key="1">
    <source>
        <dbReference type="EMBL" id="MEJ5094631.1"/>
    </source>
</evidence>
<name>A0ABU8Q4G6_9SPHN</name>
<dbReference type="Proteomes" id="UP001380365">
    <property type="component" value="Unassembled WGS sequence"/>
</dbReference>
<dbReference type="Gene3D" id="3.50.50.60">
    <property type="entry name" value="FAD/NAD(P)-binding domain"/>
    <property type="match status" value="1"/>
</dbReference>
<reference evidence="1 2" key="1">
    <citation type="submission" date="2023-12" db="EMBL/GenBank/DDBJ databases">
        <title>Gut-associated functions are favored during microbiome assembly across C. elegans life.</title>
        <authorList>
            <person name="Zimmermann J."/>
        </authorList>
    </citation>
    <scope>NUCLEOTIDE SEQUENCE [LARGE SCALE GENOMIC DNA]</scope>
    <source>
        <strain evidence="1 2">JUb134</strain>
    </source>
</reference>
<keyword evidence="2" id="KW-1185">Reference proteome</keyword>
<dbReference type="RefSeq" id="WP_132884440.1">
    <property type="nucleotide sequence ID" value="NZ_JBBGZA010000001.1"/>
</dbReference>
<evidence type="ECO:0000313" key="2">
    <source>
        <dbReference type="Proteomes" id="UP001380365"/>
    </source>
</evidence>
<dbReference type="InterPro" id="IPR050816">
    <property type="entry name" value="Flavin-dep_Halogenase_NPB"/>
</dbReference>
<gene>
    <name evidence="1" type="ORF">WH159_08780</name>
</gene>
<dbReference type="EMBL" id="JBBGZA010000001">
    <property type="protein sequence ID" value="MEJ5094631.1"/>
    <property type="molecule type" value="Genomic_DNA"/>
</dbReference>
<sequence>MRKRLLIVGGGTAGWLTAGYLAKRLSTDLPGGAAITLVESPEIGILGVGEGTFPTIRRTLKTIGISEVDLVRKCGASFKQGAKFAHWRFTPGAPGPDHYTHPFQLAQADNGLDLLPYWLLGHGGEANWDEVCSPQKKAADAHRAPKLPSHPDYVAPLNYAFHFDAVALAGLLRDKAVENGVTHLMDRVTQVHVGEDGAIAGVDTEANGRLDADLYIDCTGFRAELIGKALGQPYRSRRDVLFCDSALAIQVPYRDEREPIVSYTLATAQEAGWMWDIGLDRRRGIGHVFSSAHTDDTRAEELLRAYVGDVGGDQEVRKIRFEAGYRETNWHKNCVAIGLSSGFFEPLEATGIVFSEVAAGLVANLFPWGGDHETSARQFNANMLQRYERARDFIKLHYCISERRDSEFWRDNVAASSIPDSLHDLLDRWRFRPPTEIDIDTNVDIFTEASWQYVLYGMGWKTDLSARAGAYRYVEDARRAFAEVERQAAFAIANLPSNRQLIDYARTRSFGPPQGVAR</sequence>
<accession>A0ABU8Q4G6</accession>
<dbReference type="PANTHER" id="PTHR43747:SF4">
    <property type="entry name" value="FLAVIN-DEPENDENT TRYPTOPHAN HALOGENASE"/>
    <property type="match status" value="1"/>
</dbReference>
<dbReference type="InterPro" id="IPR006905">
    <property type="entry name" value="Flavin_halogenase"/>
</dbReference>
<proteinExistence type="predicted"/>
<organism evidence="1 2">
    <name type="scientific">Sphingomonas molluscorum</name>
    <dbReference type="NCBI Taxonomy" id="418184"/>
    <lineage>
        <taxon>Bacteria</taxon>
        <taxon>Pseudomonadati</taxon>
        <taxon>Pseudomonadota</taxon>
        <taxon>Alphaproteobacteria</taxon>
        <taxon>Sphingomonadales</taxon>
        <taxon>Sphingomonadaceae</taxon>
        <taxon>Sphingomonas</taxon>
    </lineage>
</organism>
<dbReference type="PANTHER" id="PTHR43747">
    <property type="entry name" value="FAD-BINDING PROTEIN"/>
    <property type="match status" value="1"/>
</dbReference>
<comment type="caution">
    <text evidence="1">The sequence shown here is derived from an EMBL/GenBank/DDBJ whole genome shotgun (WGS) entry which is preliminary data.</text>
</comment>
<dbReference type="Pfam" id="PF04820">
    <property type="entry name" value="Trp_halogenase"/>
    <property type="match status" value="1"/>
</dbReference>